<evidence type="ECO:0000313" key="4">
    <source>
        <dbReference type="Proteomes" id="UP000712673"/>
    </source>
</evidence>
<feature type="domain" description="Fe/B12 periplasmic-binding" evidence="2">
    <location>
        <begin position="52"/>
        <end position="327"/>
    </location>
</feature>
<sequence length="333" mass="37238">MVAHSYKHSFRFSWVATGSTAAYRRQKESCPMTYTVVDALGRTVRFTYPLRRLVSLVPSLTEVLCHFGWGPQLVGITDYCTEPAAEVRQKTTVGGTKNPSLPTVLALQPDLVFAVAEENRRQDVAQLEAAGVPVYVFAPTTVRHGIDVLWSMATLLDCRTAVATHIETIEHIYTETLALAATRPRVRVFCPIWKDPYMTISDGTYIHDMLRVCGGDNIFAQRRRRFPLAADLGQHTERAGDRYAAYDRRYPRLALAEMAVLQPEVIVLPDEPYAFGAADVADFLPFATVPAVRDRRIYCLDGKIVSWYGTRIGQSLKQLRALFSLEAGPPTLL</sequence>
<dbReference type="InterPro" id="IPR054828">
    <property type="entry name" value="Vit_B12_bind_prot"/>
</dbReference>
<protein>
    <submittedName>
        <fullName evidence="3">ABC transporter substrate-binding protein</fullName>
    </submittedName>
</protein>
<proteinExistence type="predicted"/>
<dbReference type="PANTHER" id="PTHR30535:SF35">
    <property type="entry name" value="PERIPLASMIC BINDING PROTEIN"/>
    <property type="match status" value="1"/>
</dbReference>
<reference evidence="3" key="1">
    <citation type="submission" date="2019-03" db="EMBL/GenBank/DDBJ databases">
        <title>Lake Tanganyika Metagenome-Assembled Genomes (MAGs).</title>
        <authorList>
            <person name="Tran P."/>
        </authorList>
    </citation>
    <scope>NUCLEOTIDE SEQUENCE</scope>
    <source>
        <strain evidence="3">K_DeepCast_65m_m2_066</strain>
    </source>
</reference>
<dbReference type="SUPFAM" id="SSF53807">
    <property type="entry name" value="Helical backbone' metal receptor"/>
    <property type="match status" value="1"/>
</dbReference>
<comment type="caution">
    <text evidence="3">The sequence shown here is derived from an EMBL/GenBank/DDBJ whole genome shotgun (WGS) entry which is preliminary data.</text>
</comment>
<evidence type="ECO:0000259" key="2">
    <source>
        <dbReference type="PROSITE" id="PS50983"/>
    </source>
</evidence>
<dbReference type="Gene3D" id="3.40.50.1980">
    <property type="entry name" value="Nitrogenase molybdenum iron protein domain"/>
    <property type="match status" value="2"/>
</dbReference>
<dbReference type="NCBIfam" id="NF038402">
    <property type="entry name" value="TroA_like"/>
    <property type="match status" value="2"/>
</dbReference>
<organism evidence="3 4">
    <name type="scientific">Tectimicrobiota bacterium</name>
    <dbReference type="NCBI Taxonomy" id="2528274"/>
    <lineage>
        <taxon>Bacteria</taxon>
        <taxon>Pseudomonadati</taxon>
        <taxon>Nitrospinota/Tectimicrobiota group</taxon>
        <taxon>Candidatus Tectimicrobiota</taxon>
    </lineage>
</organism>
<gene>
    <name evidence="3" type="ORF">FJZ47_17140</name>
</gene>
<dbReference type="AlphaFoldDB" id="A0A938B1Z7"/>
<dbReference type="PANTHER" id="PTHR30535">
    <property type="entry name" value="VITAMIN B12-BINDING PROTEIN"/>
    <property type="match status" value="1"/>
</dbReference>
<dbReference type="InterPro" id="IPR002491">
    <property type="entry name" value="ABC_transptr_periplasmic_BD"/>
</dbReference>
<accession>A0A938B1Z7</accession>
<name>A0A938B1Z7_UNCTE</name>
<evidence type="ECO:0000256" key="1">
    <source>
        <dbReference type="ARBA" id="ARBA00022729"/>
    </source>
</evidence>
<dbReference type="EMBL" id="VGLS01000599">
    <property type="protein sequence ID" value="MBM3225507.1"/>
    <property type="molecule type" value="Genomic_DNA"/>
</dbReference>
<dbReference type="Pfam" id="PF01497">
    <property type="entry name" value="Peripla_BP_2"/>
    <property type="match status" value="1"/>
</dbReference>
<evidence type="ECO:0000313" key="3">
    <source>
        <dbReference type="EMBL" id="MBM3225507.1"/>
    </source>
</evidence>
<dbReference type="InterPro" id="IPR050902">
    <property type="entry name" value="ABC_Transporter_SBP"/>
</dbReference>
<dbReference type="PROSITE" id="PS50983">
    <property type="entry name" value="FE_B12_PBP"/>
    <property type="match status" value="1"/>
</dbReference>
<dbReference type="Proteomes" id="UP000712673">
    <property type="component" value="Unassembled WGS sequence"/>
</dbReference>
<keyword evidence="1" id="KW-0732">Signal</keyword>